<dbReference type="Proteomes" id="UP001476798">
    <property type="component" value="Unassembled WGS sequence"/>
</dbReference>
<dbReference type="EMBL" id="JAHRIO010060196">
    <property type="protein sequence ID" value="MEQ2177589.1"/>
    <property type="molecule type" value="Genomic_DNA"/>
</dbReference>
<proteinExistence type="predicted"/>
<comment type="caution">
    <text evidence="2">The sequence shown here is derived from an EMBL/GenBank/DDBJ whole genome shotgun (WGS) entry which is preliminary data.</text>
</comment>
<evidence type="ECO:0000313" key="2">
    <source>
        <dbReference type="EMBL" id="MEQ2177589.1"/>
    </source>
</evidence>
<feature type="compositionally biased region" description="Low complexity" evidence="1">
    <location>
        <begin position="171"/>
        <end position="187"/>
    </location>
</feature>
<feature type="non-terminal residue" evidence="2">
    <location>
        <position position="1"/>
    </location>
</feature>
<reference evidence="2 3" key="1">
    <citation type="submission" date="2021-06" db="EMBL/GenBank/DDBJ databases">
        <authorList>
            <person name="Palmer J.M."/>
        </authorList>
    </citation>
    <scope>NUCLEOTIDE SEQUENCE [LARGE SCALE GENOMIC DNA]</scope>
    <source>
        <strain evidence="2 3">GA_2019</strain>
        <tissue evidence="2">Muscle</tissue>
    </source>
</reference>
<gene>
    <name evidence="2" type="ORF">GOODEAATRI_005096</name>
</gene>
<keyword evidence="3" id="KW-1185">Reference proteome</keyword>
<accession>A0ABV0P1P7</accession>
<evidence type="ECO:0000313" key="3">
    <source>
        <dbReference type="Proteomes" id="UP001476798"/>
    </source>
</evidence>
<protein>
    <submittedName>
        <fullName evidence="2">Uncharacterized protein</fullName>
    </submittedName>
</protein>
<name>A0ABV0P1P7_9TELE</name>
<organism evidence="2 3">
    <name type="scientific">Goodea atripinnis</name>
    <dbReference type="NCBI Taxonomy" id="208336"/>
    <lineage>
        <taxon>Eukaryota</taxon>
        <taxon>Metazoa</taxon>
        <taxon>Chordata</taxon>
        <taxon>Craniata</taxon>
        <taxon>Vertebrata</taxon>
        <taxon>Euteleostomi</taxon>
        <taxon>Actinopterygii</taxon>
        <taxon>Neopterygii</taxon>
        <taxon>Teleostei</taxon>
        <taxon>Neoteleostei</taxon>
        <taxon>Acanthomorphata</taxon>
        <taxon>Ovalentaria</taxon>
        <taxon>Atherinomorphae</taxon>
        <taxon>Cyprinodontiformes</taxon>
        <taxon>Goodeidae</taxon>
        <taxon>Goodea</taxon>
    </lineage>
</organism>
<sequence>LLSVWPAPRVYLAYLVFRSRTWQIYVWQGVGSMKEVGEVSGPRSPLSPTDRCLGLNTLFRAAEFFTLGLISGVSTLRSKAKDDELVKPRGSTPFELSNNDLLSLDPLSSASGVGSSSSVSSTADLASVFFPIPPSPSFLMNDCEVFLPEAPVDTMPPKGHFTPVAERQQSKDVSSFSSSTTSPWDSPENTSQALKPAPLRAQSAPITQPNELIDPIKSPTTACPPKTPKSVDGFSSISWSQSQWIAFGDNCAPPCHHGSGSSVAEVQRVQAGFGRSRRFLSDDSADASCKTTAAAVREDSRVCFTDVFSDRTVAAATASTIFNGNSYADI</sequence>
<feature type="region of interest" description="Disordered" evidence="1">
    <location>
        <begin position="157"/>
        <end position="197"/>
    </location>
</feature>
<evidence type="ECO:0000256" key="1">
    <source>
        <dbReference type="SAM" id="MobiDB-lite"/>
    </source>
</evidence>